<reference evidence="2 3" key="1">
    <citation type="submission" date="2019-04" db="EMBL/GenBank/DDBJ databases">
        <title>genome sequence of strain W3.</title>
        <authorList>
            <person name="Gao J."/>
            <person name="Sun J."/>
        </authorList>
    </citation>
    <scope>NUCLEOTIDE SEQUENCE [LARGE SCALE GENOMIC DNA]</scope>
    <source>
        <strain evidence="2 3">W3</strain>
    </source>
</reference>
<dbReference type="Gene3D" id="2.40.50.90">
    <property type="match status" value="1"/>
</dbReference>
<gene>
    <name evidence="2" type="ORF">FAA86_20505</name>
</gene>
<protein>
    <submittedName>
        <fullName evidence="2">Thermonuclease family protein</fullName>
    </submittedName>
</protein>
<dbReference type="EMBL" id="STGU01000015">
    <property type="protein sequence ID" value="THV32567.1"/>
    <property type="molecule type" value="Genomic_DNA"/>
</dbReference>
<accession>A0A4S8PP00</accession>
<comment type="caution">
    <text evidence="2">The sequence shown here is derived from an EMBL/GenBank/DDBJ whole genome shotgun (WGS) entry which is preliminary data.</text>
</comment>
<dbReference type="PROSITE" id="PS50830">
    <property type="entry name" value="TNASE_3"/>
    <property type="match status" value="1"/>
</dbReference>
<evidence type="ECO:0000313" key="3">
    <source>
        <dbReference type="Proteomes" id="UP000307378"/>
    </source>
</evidence>
<evidence type="ECO:0000313" key="2">
    <source>
        <dbReference type="EMBL" id="THV32567.1"/>
    </source>
</evidence>
<proteinExistence type="predicted"/>
<dbReference type="Proteomes" id="UP000307378">
    <property type="component" value="Unassembled WGS sequence"/>
</dbReference>
<dbReference type="AlphaFoldDB" id="A0A4S8PP00"/>
<sequence length="213" mass="24147">MCLLEFTAEGGVMMTRKPARVILLKDARQKLNPEPAPRWSPFKALYKMRRVIFYGGLGVLAVIHFDKLPYSYLVVPAGNKLIDYSITGAVAPHPEPIEGRFITCAGAQRVNCVVDGDTFWYRAVKYRISDINTPEIGRPECERERRLGMEAQVALLQTLNSGGLTMERRERRDVDQYGRKLRVVLQDGRSVGDDLIARGLAHRWEGQKLNWCG</sequence>
<feature type="domain" description="TNase-like" evidence="1">
    <location>
        <begin position="109"/>
        <end position="201"/>
    </location>
</feature>
<dbReference type="InterPro" id="IPR016071">
    <property type="entry name" value="Staphylococal_nuclease_OB-fold"/>
</dbReference>
<dbReference type="InterPro" id="IPR035437">
    <property type="entry name" value="SNase_OB-fold_sf"/>
</dbReference>
<organism evidence="2 3">
    <name type="scientific">Rhizobium rosettiformans W3</name>
    <dbReference type="NCBI Taxonomy" id="538378"/>
    <lineage>
        <taxon>Bacteria</taxon>
        <taxon>Pseudomonadati</taxon>
        <taxon>Pseudomonadota</taxon>
        <taxon>Alphaproteobacteria</taxon>
        <taxon>Hyphomicrobiales</taxon>
        <taxon>Rhizobiaceae</taxon>
        <taxon>Rhizobium/Agrobacterium group</taxon>
        <taxon>Rhizobium</taxon>
    </lineage>
</organism>
<name>A0A4S8PP00_9HYPH</name>
<dbReference type="Pfam" id="PF00565">
    <property type="entry name" value="SNase"/>
    <property type="match status" value="1"/>
</dbReference>
<evidence type="ECO:0000259" key="1">
    <source>
        <dbReference type="PROSITE" id="PS50830"/>
    </source>
</evidence>
<dbReference type="SUPFAM" id="SSF50199">
    <property type="entry name" value="Staphylococcal nuclease"/>
    <property type="match status" value="1"/>
</dbReference>